<keyword evidence="1" id="KW-0808">Transferase</keyword>
<dbReference type="Pfam" id="PF02515">
    <property type="entry name" value="CoA_transf_3"/>
    <property type="match status" value="1"/>
</dbReference>
<sequence length="368" mass="39004">MPARPLDGVRVLDLTTLLPGPLATLILAEAGAKVVKIERPGGDDMRHYPPLWGGDGALFALLNRGKTSLVLDLKTEADRDRLLAMLPEFDVLVEQFRPGVMARLGLGRERLHAVNPRLVVCAITGYGQTGPKAQRAGHDLNYMAETGLLGLTDRGDGAPAMPPVLTADIGGGSLPAVLNILLALRLAERTGTGAFLDVAMSDNLFTFAFWAIATRAADGRDPTPGGEIFTGGSPRYQIYRTADDRFLAAAPLEQKFWERFAELIGLPPPLRDDGRDPAATIRAVAGIMASAPSHHWQRLFEGEDVCCSIVATFGEAMAEPHVASRHLFDAEILGPAGRLPALPVPLAPALAAPTGPAPFPSTAAPADD</sequence>
<comment type="caution">
    <text evidence="1">The sequence shown here is derived from an EMBL/GenBank/DDBJ whole genome shotgun (WGS) entry which is preliminary data.</text>
</comment>
<accession>A0A934ICW2</accession>
<name>A0A934ICW2_9HYPH</name>
<dbReference type="RefSeq" id="WP_198880110.1">
    <property type="nucleotide sequence ID" value="NZ_JAEKJA010000001.1"/>
</dbReference>
<dbReference type="InterPro" id="IPR023606">
    <property type="entry name" value="CoA-Trfase_III_dom_1_sf"/>
</dbReference>
<dbReference type="AlphaFoldDB" id="A0A934ICW2"/>
<dbReference type="Proteomes" id="UP000609531">
    <property type="component" value="Unassembled WGS sequence"/>
</dbReference>
<dbReference type="InterPro" id="IPR044855">
    <property type="entry name" value="CoA-Trfase_III_dom3_sf"/>
</dbReference>
<organism evidence="1 2">
    <name type="scientific">Acuticoccus mangrovi</name>
    <dbReference type="NCBI Taxonomy" id="2796142"/>
    <lineage>
        <taxon>Bacteria</taxon>
        <taxon>Pseudomonadati</taxon>
        <taxon>Pseudomonadota</taxon>
        <taxon>Alphaproteobacteria</taxon>
        <taxon>Hyphomicrobiales</taxon>
        <taxon>Amorphaceae</taxon>
        <taxon>Acuticoccus</taxon>
    </lineage>
</organism>
<dbReference type="InterPro" id="IPR050509">
    <property type="entry name" value="CoA-transferase_III"/>
</dbReference>
<dbReference type="EMBL" id="JAEKJA010000001">
    <property type="protein sequence ID" value="MBJ3774214.1"/>
    <property type="molecule type" value="Genomic_DNA"/>
</dbReference>
<keyword evidence="2" id="KW-1185">Reference proteome</keyword>
<proteinExistence type="predicted"/>
<reference evidence="1" key="1">
    <citation type="submission" date="2020-12" db="EMBL/GenBank/DDBJ databases">
        <title>Bacterial taxonomy.</title>
        <authorList>
            <person name="Pan X."/>
        </authorList>
    </citation>
    <scope>NUCLEOTIDE SEQUENCE</scope>
    <source>
        <strain evidence="1">B2012</strain>
    </source>
</reference>
<dbReference type="GO" id="GO:0016740">
    <property type="term" value="F:transferase activity"/>
    <property type="evidence" value="ECO:0007669"/>
    <property type="project" value="UniProtKB-KW"/>
</dbReference>
<protein>
    <submittedName>
        <fullName evidence="1">CoA transferase</fullName>
    </submittedName>
</protein>
<dbReference type="Gene3D" id="3.30.1540.10">
    <property type="entry name" value="formyl-coa transferase, domain 3"/>
    <property type="match status" value="1"/>
</dbReference>
<dbReference type="PANTHER" id="PTHR48228:SF5">
    <property type="entry name" value="ALPHA-METHYLACYL-COA RACEMASE"/>
    <property type="match status" value="1"/>
</dbReference>
<dbReference type="PANTHER" id="PTHR48228">
    <property type="entry name" value="SUCCINYL-COA--D-CITRAMALATE COA-TRANSFERASE"/>
    <property type="match status" value="1"/>
</dbReference>
<evidence type="ECO:0000313" key="1">
    <source>
        <dbReference type="EMBL" id="MBJ3774214.1"/>
    </source>
</evidence>
<gene>
    <name evidence="1" type="ORF">JCR33_00845</name>
</gene>
<dbReference type="SUPFAM" id="SSF89796">
    <property type="entry name" value="CoA-transferase family III (CaiB/BaiF)"/>
    <property type="match status" value="1"/>
</dbReference>
<dbReference type="Gene3D" id="3.40.50.10540">
    <property type="entry name" value="Crotonobetainyl-coa:carnitine coa-transferase, domain 1"/>
    <property type="match status" value="1"/>
</dbReference>
<evidence type="ECO:0000313" key="2">
    <source>
        <dbReference type="Proteomes" id="UP000609531"/>
    </source>
</evidence>
<dbReference type="InterPro" id="IPR003673">
    <property type="entry name" value="CoA-Trfase_fam_III"/>
</dbReference>